<dbReference type="PANTHER" id="PTHR45036">
    <property type="entry name" value="METHYLTRANSFERASE LIKE 7B"/>
    <property type="match status" value="1"/>
</dbReference>
<dbReference type="Proteomes" id="UP000648182">
    <property type="component" value="Unassembled WGS sequence"/>
</dbReference>
<dbReference type="InterPro" id="IPR052356">
    <property type="entry name" value="Thiol_S-MT"/>
</dbReference>
<evidence type="ECO:0000313" key="3">
    <source>
        <dbReference type="Proteomes" id="UP000648182"/>
    </source>
</evidence>
<dbReference type="InterPro" id="IPR013216">
    <property type="entry name" value="Methyltransf_11"/>
</dbReference>
<dbReference type="RefSeq" id="WP_191811856.1">
    <property type="nucleotide sequence ID" value="NZ_JACSPV010000011.1"/>
</dbReference>
<gene>
    <name evidence="2" type="ORF">H9631_08650</name>
</gene>
<keyword evidence="2" id="KW-0808">Transferase</keyword>
<organism evidence="2 3">
    <name type="scientific">Bacillus norwichensis</name>
    <dbReference type="NCBI Taxonomy" id="2762217"/>
    <lineage>
        <taxon>Bacteria</taxon>
        <taxon>Bacillati</taxon>
        <taxon>Bacillota</taxon>
        <taxon>Bacilli</taxon>
        <taxon>Bacillales</taxon>
        <taxon>Bacillaceae</taxon>
        <taxon>Bacillus</taxon>
    </lineage>
</organism>
<dbReference type="Gene3D" id="3.40.50.150">
    <property type="entry name" value="Vaccinia Virus protein VP39"/>
    <property type="match status" value="1"/>
</dbReference>
<keyword evidence="3" id="KW-1185">Reference proteome</keyword>
<dbReference type="CDD" id="cd02440">
    <property type="entry name" value="AdoMet_MTases"/>
    <property type="match status" value="1"/>
</dbReference>
<evidence type="ECO:0000313" key="2">
    <source>
        <dbReference type="EMBL" id="MBD8005150.1"/>
    </source>
</evidence>
<dbReference type="GO" id="GO:0008168">
    <property type="term" value="F:methyltransferase activity"/>
    <property type="evidence" value="ECO:0007669"/>
    <property type="project" value="UniProtKB-KW"/>
</dbReference>
<evidence type="ECO:0000259" key="1">
    <source>
        <dbReference type="Pfam" id="PF08241"/>
    </source>
</evidence>
<dbReference type="EMBL" id="JACSPV010000011">
    <property type="protein sequence ID" value="MBD8005150.1"/>
    <property type="molecule type" value="Genomic_DNA"/>
</dbReference>
<dbReference type="Pfam" id="PF08241">
    <property type="entry name" value="Methyltransf_11"/>
    <property type="match status" value="1"/>
</dbReference>
<dbReference type="GO" id="GO:0032259">
    <property type="term" value="P:methylation"/>
    <property type="evidence" value="ECO:0007669"/>
    <property type="project" value="UniProtKB-KW"/>
</dbReference>
<protein>
    <submittedName>
        <fullName evidence="2">Class I SAM-dependent methyltransferase</fullName>
    </submittedName>
</protein>
<proteinExistence type="predicted"/>
<name>A0ABR8VK77_9BACI</name>
<keyword evidence="2" id="KW-0489">Methyltransferase</keyword>
<feature type="domain" description="Methyltransferase type 11" evidence="1">
    <location>
        <begin position="42"/>
        <end position="135"/>
    </location>
</feature>
<dbReference type="SUPFAM" id="SSF53335">
    <property type="entry name" value="S-adenosyl-L-methionine-dependent methyltransferases"/>
    <property type="match status" value="1"/>
</dbReference>
<dbReference type="InterPro" id="IPR029063">
    <property type="entry name" value="SAM-dependent_MTases_sf"/>
</dbReference>
<comment type="caution">
    <text evidence="2">The sequence shown here is derived from an EMBL/GenBank/DDBJ whole genome shotgun (WGS) entry which is preliminary data.</text>
</comment>
<sequence>MEKERLVRVFDRQAAKYESNKESSNLTKWRRALLSQAEGEVLELAVGAGANFPYYPPDVNITAADFSKEMLAAARKKAANYHIQAKWVCADIEKLEFEPDSFDTIVSTLSFCCYENPLEMLKKVQCWCKPDGKILLFEHGKSSNIFVSGAQRVLNPLLYKMIGCHQTRDILNLVHESGLAVQRAESHWLNMFHMIWASPEKGFSCQKNR</sequence>
<dbReference type="PANTHER" id="PTHR45036:SF1">
    <property type="entry name" value="METHYLTRANSFERASE LIKE 7A"/>
    <property type="match status" value="1"/>
</dbReference>
<reference evidence="2 3" key="1">
    <citation type="submission" date="2020-08" db="EMBL/GenBank/DDBJ databases">
        <title>A Genomic Blueprint of the Chicken Gut Microbiome.</title>
        <authorList>
            <person name="Gilroy R."/>
            <person name="Ravi A."/>
            <person name="Getino M."/>
            <person name="Pursley I."/>
            <person name="Horton D.L."/>
            <person name="Alikhan N.-F."/>
            <person name="Baker D."/>
            <person name="Gharbi K."/>
            <person name="Hall N."/>
            <person name="Watson M."/>
            <person name="Adriaenssens E.M."/>
            <person name="Foster-Nyarko E."/>
            <person name="Jarju S."/>
            <person name="Secka A."/>
            <person name="Antonio M."/>
            <person name="Oren A."/>
            <person name="Chaudhuri R."/>
            <person name="La Ragione R.M."/>
            <person name="Hildebrand F."/>
            <person name="Pallen M.J."/>
        </authorList>
    </citation>
    <scope>NUCLEOTIDE SEQUENCE [LARGE SCALE GENOMIC DNA]</scope>
    <source>
        <strain evidence="2 3">Sa1BUA2</strain>
    </source>
</reference>
<accession>A0ABR8VK77</accession>